<feature type="domain" description="Response regulatory" evidence="8">
    <location>
        <begin position="3"/>
        <end position="116"/>
    </location>
</feature>
<dbReference type="GO" id="GO:0032993">
    <property type="term" value="C:protein-DNA complex"/>
    <property type="evidence" value="ECO:0007669"/>
    <property type="project" value="TreeGrafter"/>
</dbReference>
<dbReference type="Pfam" id="PF00486">
    <property type="entry name" value="Trans_reg_C"/>
    <property type="match status" value="1"/>
</dbReference>
<evidence type="ECO:0000256" key="7">
    <source>
        <dbReference type="PROSITE-ProRule" id="PRU01091"/>
    </source>
</evidence>
<dbReference type="OrthoDB" id="5243815at2"/>
<name>A0A328VRF0_9CHLR</name>
<dbReference type="Gene3D" id="6.10.250.690">
    <property type="match status" value="1"/>
</dbReference>
<feature type="modified residue" description="4-aspartylphosphate" evidence="6">
    <location>
        <position position="52"/>
    </location>
</feature>
<comment type="caution">
    <text evidence="10">The sequence shown here is derived from an EMBL/GenBank/DDBJ whole genome shotgun (WGS) entry which is preliminary data.</text>
</comment>
<evidence type="ECO:0000256" key="6">
    <source>
        <dbReference type="PROSITE-ProRule" id="PRU00169"/>
    </source>
</evidence>
<dbReference type="SUPFAM" id="SSF46894">
    <property type="entry name" value="C-terminal effector domain of the bipartite response regulators"/>
    <property type="match status" value="1"/>
</dbReference>
<organism evidence="10 11">
    <name type="scientific">Thermogemmatispora tikiterensis</name>
    <dbReference type="NCBI Taxonomy" id="1825093"/>
    <lineage>
        <taxon>Bacteria</taxon>
        <taxon>Bacillati</taxon>
        <taxon>Chloroflexota</taxon>
        <taxon>Ktedonobacteria</taxon>
        <taxon>Thermogemmatisporales</taxon>
        <taxon>Thermogemmatisporaceae</taxon>
        <taxon>Thermogemmatispora</taxon>
    </lineage>
</organism>
<dbReference type="Gene3D" id="3.40.50.2300">
    <property type="match status" value="1"/>
</dbReference>
<keyword evidence="1 6" id="KW-0597">Phosphoprotein</keyword>
<dbReference type="PANTHER" id="PTHR48111">
    <property type="entry name" value="REGULATOR OF RPOS"/>
    <property type="match status" value="1"/>
</dbReference>
<keyword evidence="5" id="KW-0804">Transcription</keyword>
<dbReference type="SMART" id="SM00862">
    <property type="entry name" value="Trans_reg_C"/>
    <property type="match status" value="1"/>
</dbReference>
<dbReference type="GO" id="GO:0006355">
    <property type="term" value="P:regulation of DNA-templated transcription"/>
    <property type="evidence" value="ECO:0007669"/>
    <property type="project" value="InterPro"/>
</dbReference>
<evidence type="ECO:0000259" key="9">
    <source>
        <dbReference type="PROSITE" id="PS51755"/>
    </source>
</evidence>
<dbReference type="SMART" id="SM00448">
    <property type="entry name" value="REC"/>
    <property type="match status" value="1"/>
</dbReference>
<dbReference type="PROSITE" id="PS50110">
    <property type="entry name" value="RESPONSE_REGULATORY"/>
    <property type="match status" value="1"/>
</dbReference>
<gene>
    <name evidence="10" type="ORF">A4R35_22325</name>
</gene>
<dbReference type="InterPro" id="IPR016032">
    <property type="entry name" value="Sig_transdc_resp-reg_C-effctor"/>
</dbReference>
<dbReference type="Pfam" id="PF00072">
    <property type="entry name" value="Response_reg"/>
    <property type="match status" value="1"/>
</dbReference>
<evidence type="ECO:0000256" key="5">
    <source>
        <dbReference type="ARBA" id="ARBA00023163"/>
    </source>
</evidence>
<dbReference type="AlphaFoldDB" id="A0A328VRF0"/>
<evidence type="ECO:0000259" key="8">
    <source>
        <dbReference type="PROSITE" id="PS50110"/>
    </source>
</evidence>
<evidence type="ECO:0000256" key="1">
    <source>
        <dbReference type="ARBA" id="ARBA00022553"/>
    </source>
</evidence>
<feature type="DNA-binding region" description="OmpR/PhoB-type" evidence="7">
    <location>
        <begin position="133"/>
        <end position="230"/>
    </location>
</feature>
<dbReference type="PANTHER" id="PTHR48111:SF1">
    <property type="entry name" value="TWO-COMPONENT RESPONSE REGULATOR ORR33"/>
    <property type="match status" value="1"/>
</dbReference>
<dbReference type="InterPro" id="IPR036388">
    <property type="entry name" value="WH-like_DNA-bd_sf"/>
</dbReference>
<evidence type="ECO:0000313" key="11">
    <source>
        <dbReference type="Proteomes" id="UP000248706"/>
    </source>
</evidence>
<proteinExistence type="predicted"/>
<accession>A0A328VRF0</accession>
<dbReference type="Gene3D" id="1.10.10.10">
    <property type="entry name" value="Winged helix-like DNA-binding domain superfamily/Winged helix DNA-binding domain"/>
    <property type="match status" value="1"/>
</dbReference>
<dbReference type="InterPro" id="IPR039420">
    <property type="entry name" value="WalR-like"/>
</dbReference>
<dbReference type="SUPFAM" id="SSF52172">
    <property type="entry name" value="CheY-like"/>
    <property type="match status" value="1"/>
</dbReference>
<evidence type="ECO:0000313" key="10">
    <source>
        <dbReference type="EMBL" id="RAQ98293.1"/>
    </source>
</evidence>
<dbReference type="InterPro" id="IPR001789">
    <property type="entry name" value="Sig_transdc_resp-reg_receiver"/>
</dbReference>
<dbReference type="InterPro" id="IPR001867">
    <property type="entry name" value="OmpR/PhoB-type_DNA-bd"/>
</dbReference>
<keyword evidence="3" id="KW-0805">Transcription regulation</keyword>
<protein>
    <submittedName>
        <fullName evidence="10">DNA-binding response regulator</fullName>
    </submittedName>
</protein>
<dbReference type="GO" id="GO:0005829">
    <property type="term" value="C:cytosol"/>
    <property type="evidence" value="ECO:0007669"/>
    <property type="project" value="TreeGrafter"/>
</dbReference>
<keyword evidence="11" id="KW-1185">Reference proteome</keyword>
<dbReference type="Proteomes" id="UP000248706">
    <property type="component" value="Unassembled WGS sequence"/>
</dbReference>
<dbReference type="CDD" id="cd00383">
    <property type="entry name" value="trans_reg_C"/>
    <property type="match status" value="1"/>
</dbReference>
<keyword evidence="4 7" id="KW-0238">DNA-binding</keyword>
<dbReference type="EMBL" id="MCIF01000002">
    <property type="protein sequence ID" value="RAQ98293.1"/>
    <property type="molecule type" value="Genomic_DNA"/>
</dbReference>
<dbReference type="CDD" id="cd17574">
    <property type="entry name" value="REC_OmpR"/>
    <property type="match status" value="1"/>
</dbReference>
<evidence type="ECO:0000256" key="2">
    <source>
        <dbReference type="ARBA" id="ARBA00023012"/>
    </source>
</evidence>
<evidence type="ECO:0000256" key="3">
    <source>
        <dbReference type="ARBA" id="ARBA00023015"/>
    </source>
</evidence>
<dbReference type="GO" id="GO:0000156">
    <property type="term" value="F:phosphorelay response regulator activity"/>
    <property type="evidence" value="ECO:0007669"/>
    <property type="project" value="TreeGrafter"/>
</dbReference>
<reference evidence="10 11" key="1">
    <citation type="submission" date="2016-08" db="EMBL/GenBank/DDBJ databases">
        <title>Analysis of Carbohydrate Active Enzymes in Thermogemmatispora T81 Reveals Carbohydrate Degradation Ability.</title>
        <authorList>
            <person name="Tomazini A."/>
            <person name="Lal S."/>
            <person name="Stott M."/>
            <person name="Henrissat B."/>
            <person name="Polikarpov I."/>
            <person name="Sparling R."/>
            <person name="Levin D.B."/>
        </authorList>
    </citation>
    <scope>NUCLEOTIDE SEQUENCE [LARGE SCALE GENOMIC DNA]</scope>
    <source>
        <strain evidence="10 11">T81</strain>
    </source>
</reference>
<dbReference type="FunFam" id="3.40.50.2300:FF:000001">
    <property type="entry name" value="DNA-binding response regulator PhoB"/>
    <property type="match status" value="1"/>
</dbReference>
<dbReference type="GO" id="GO:0000976">
    <property type="term" value="F:transcription cis-regulatory region binding"/>
    <property type="evidence" value="ECO:0007669"/>
    <property type="project" value="TreeGrafter"/>
</dbReference>
<dbReference type="PROSITE" id="PS51755">
    <property type="entry name" value="OMPR_PHOB"/>
    <property type="match status" value="1"/>
</dbReference>
<feature type="domain" description="OmpR/PhoB-type" evidence="9">
    <location>
        <begin position="133"/>
        <end position="230"/>
    </location>
</feature>
<evidence type="ECO:0000256" key="4">
    <source>
        <dbReference type="ARBA" id="ARBA00023125"/>
    </source>
</evidence>
<keyword evidence="2" id="KW-0902">Two-component regulatory system</keyword>
<sequence>MKKLLLVEDAQDLAQLIIRELKADGYEVLYAPDGVEALRLHEEQRPALVILDWMLPRMDGLEVLRRLRQQAPTPVLMLTARSEETDRVVGLELGADDYLTKPFSMRELLARVHALLRRAELIQQMLQRDLARAERPLIDGPLCLDAQAHLVTLDGQPLDLSPTEFELLHLFLRSPGRAFSRAYLLDTVWGESYVGGDRSVDNTVLRLRKKLGALGEAIETVWGVGYRWRPHSPSGAGGER</sequence>
<dbReference type="InterPro" id="IPR011006">
    <property type="entry name" value="CheY-like_superfamily"/>
</dbReference>